<reference evidence="4" key="1">
    <citation type="submission" date="2022-05" db="EMBL/GenBank/DDBJ databases">
        <title>The Musa troglodytarum L. genome provides insights into the mechanism of non-climacteric behaviour and enrichment of carotenoids.</title>
        <authorList>
            <person name="Wang J."/>
        </authorList>
    </citation>
    <scope>NUCLEOTIDE SEQUENCE</scope>
    <source>
        <tissue evidence="4">Leaf</tissue>
    </source>
</reference>
<feature type="region of interest" description="Disordered" evidence="2">
    <location>
        <begin position="249"/>
        <end position="290"/>
    </location>
</feature>
<dbReference type="GO" id="GO:0008270">
    <property type="term" value="F:zinc ion binding"/>
    <property type="evidence" value="ECO:0007669"/>
    <property type="project" value="UniProtKB-KW"/>
</dbReference>
<dbReference type="OrthoDB" id="1711136at2759"/>
<keyword evidence="1" id="KW-0862">Zinc</keyword>
<dbReference type="AlphaFoldDB" id="A0A9E7EPH9"/>
<evidence type="ECO:0000259" key="3">
    <source>
        <dbReference type="PROSITE" id="PS50089"/>
    </source>
</evidence>
<dbReference type="CDD" id="cd16449">
    <property type="entry name" value="RING-HC"/>
    <property type="match status" value="1"/>
</dbReference>
<proteinExistence type="predicted"/>
<gene>
    <name evidence="4" type="ORF">MUK42_05341</name>
</gene>
<dbReference type="PROSITE" id="PS50089">
    <property type="entry name" value="ZF_RING_2"/>
    <property type="match status" value="1"/>
</dbReference>
<dbReference type="SUPFAM" id="SSF57850">
    <property type="entry name" value="RING/U-box"/>
    <property type="match status" value="1"/>
</dbReference>
<keyword evidence="1" id="KW-0479">Metal-binding</keyword>
<dbReference type="Pfam" id="PF13920">
    <property type="entry name" value="zf-C3HC4_3"/>
    <property type="match status" value="1"/>
</dbReference>
<dbReference type="InterPro" id="IPR013083">
    <property type="entry name" value="Znf_RING/FYVE/PHD"/>
</dbReference>
<feature type="domain" description="RING-type" evidence="3">
    <location>
        <begin position="346"/>
        <end position="384"/>
    </location>
</feature>
<dbReference type="PANTHER" id="PTHR46629">
    <property type="entry name" value="OS01G0917900 PROTEIN"/>
    <property type="match status" value="1"/>
</dbReference>
<evidence type="ECO:0000313" key="4">
    <source>
        <dbReference type="EMBL" id="URD81369.1"/>
    </source>
</evidence>
<dbReference type="Proteomes" id="UP001055439">
    <property type="component" value="Chromosome 10"/>
</dbReference>
<feature type="compositionally biased region" description="Basic and acidic residues" evidence="2">
    <location>
        <begin position="1"/>
        <end position="16"/>
    </location>
</feature>
<accession>A0A9E7EPH9</accession>
<name>A0A9E7EPH9_9LILI</name>
<dbReference type="SMART" id="SM00184">
    <property type="entry name" value="RING"/>
    <property type="match status" value="1"/>
</dbReference>
<protein>
    <submittedName>
        <fullName evidence="4">RING</fullName>
    </submittedName>
</protein>
<sequence>MASGDLERGRKPNEIGRRRRKTTAGNRRRGARAALGSVDADPKSHTLYYLISSLSLFFFFFGQRDFESLDIIVSKATTFFWRILLRRSDLDMEGRELRRSVTLLEQLSVTDSSKLEGLLKVREEDDVRISRRRGRDSLTMRSIVAGEKREDSAAGRTLLEIIQHDRAANGNAADRNSSNGDTWKSLRDLLRHGDGVALAAATPGDLQPISATELDMDSTRPNPVPALSVSVGSPPDFAASESTAVAATAATATATTTPVELPVTNEGGSEEINGSENSNPVGAAGSSAPEEQQSARVSLLALLEQTDRQWEGSGQEGLSLVAAAVEEEEVVAEDETRGSGGVSYMCCVCMVRHKGAAFIPCGHTFCRLCSRELWVSRGNCPLCNAHILEILDIY</sequence>
<evidence type="ECO:0000256" key="2">
    <source>
        <dbReference type="SAM" id="MobiDB-lite"/>
    </source>
</evidence>
<dbReference type="InterPro" id="IPR001841">
    <property type="entry name" value="Znf_RING"/>
</dbReference>
<keyword evidence="1" id="KW-0863">Zinc-finger</keyword>
<dbReference type="Gene3D" id="3.30.40.10">
    <property type="entry name" value="Zinc/RING finger domain, C3HC4 (zinc finger)"/>
    <property type="match status" value="1"/>
</dbReference>
<evidence type="ECO:0000313" key="5">
    <source>
        <dbReference type="Proteomes" id="UP001055439"/>
    </source>
</evidence>
<evidence type="ECO:0000256" key="1">
    <source>
        <dbReference type="PROSITE-ProRule" id="PRU00175"/>
    </source>
</evidence>
<feature type="compositionally biased region" description="Basic residues" evidence="2">
    <location>
        <begin position="17"/>
        <end position="31"/>
    </location>
</feature>
<dbReference type="EMBL" id="CP097503">
    <property type="protein sequence ID" value="URD81369.1"/>
    <property type="molecule type" value="Genomic_DNA"/>
</dbReference>
<organism evidence="4 5">
    <name type="scientific">Musa troglodytarum</name>
    <name type="common">fe'i banana</name>
    <dbReference type="NCBI Taxonomy" id="320322"/>
    <lineage>
        <taxon>Eukaryota</taxon>
        <taxon>Viridiplantae</taxon>
        <taxon>Streptophyta</taxon>
        <taxon>Embryophyta</taxon>
        <taxon>Tracheophyta</taxon>
        <taxon>Spermatophyta</taxon>
        <taxon>Magnoliopsida</taxon>
        <taxon>Liliopsida</taxon>
        <taxon>Zingiberales</taxon>
        <taxon>Musaceae</taxon>
        <taxon>Musa</taxon>
    </lineage>
</organism>
<keyword evidence="5" id="KW-1185">Reference proteome</keyword>
<feature type="region of interest" description="Disordered" evidence="2">
    <location>
        <begin position="1"/>
        <end position="35"/>
    </location>
</feature>
<feature type="compositionally biased region" description="Low complexity" evidence="2">
    <location>
        <begin position="265"/>
        <end position="279"/>
    </location>
</feature>